<dbReference type="SMART" id="SM00854">
    <property type="entry name" value="PGA_cap"/>
    <property type="match status" value="1"/>
</dbReference>
<evidence type="ECO:0000256" key="1">
    <source>
        <dbReference type="ARBA" id="ARBA00005662"/>
    </source>
</evidence>
<evidence type="ECO:0000313" key="5">
    <source>
        <dbReference type="Proteomes" id="UP000595224"/>
    </source>
</evidence>
<evidence type="ECO:0000259" key="3">
    <source>
        <dbReference type="SMART" id="SM00854"/>
    </source>
</evidence>
<sequence>MKKQIKFLAYGLFAAVILAVSVFSPEKPLVAVDDRLYDAYIKEDFSSKIKFIKKSKFPAKKNAAASVTMQTYFPALENSDGTDKIYFELESECLFPSVKADFSAPKKAQTVLSPGLSVSLTDAQNIPQGFRALPVNEKYAGEEGYALEKKSAAVCEVYNSIYKKEIKDECARIFVFAKKAARTVFLGSVGDMMVARGVQEILLSGPDGIQKVFRDTLPILQSNDIMSGNLEGVITDSLKNAAKTYTFRFNKKVLPELKRAGFNYLMQTNNHCYDFGEEGFRETMLALKEYGIPTSGAGMNINEAQKFYTTSIKGQEFSIISCGAYPVERSGFDGKKTASATETRAGILWESPQLIEAVKKEASAGRTVVVNVHGGQEYSFVPTKKQRDFYEKLCEAGAAAVLGSHPHVLQPVEWHGKSLIAYSQGNFIFNGMEEMYGATDSEIIRLGFFKGRPVYAERYQARIDGTSVSLKESAN</sequence>
<keyword evidence="5" id="KW-1185">Reference proteome</keyword>
<dbReference type="RefSeq" id="WP_198443303.1">
    <property type="nucleotide sequence ID" value="NZ_CBCSHE010000002.1"/>
</dbReference>
<dbReference type="AlphaFoldDB" id="A0A7T3REW4"/>
<dbReference type="CDD" id="cd07381">
    <property type="entry name" value="MPP_CapA"/>
    <property type="match status" value="1"/>
</dbReference>
<feature type="domain" description="Capsule synthesis protein CapA" evidence="3">
    <location>
        <begin position="183"/>
        <end position="431"/>
    </location>
</feature>
<gene>
    <name evidence="4" type="ORF">IWA51_03860</name>
</gene>
<dbReference type="EMBL" id="CP064936">
    <property type="protein sequence ID" value="QQA01757.1"/>
    <property type="molecule type" value="Genomic_DNA"/>
</dbReference>
<comment type="similarity">
    <text evidence="1">Belongs to the CapA family.</text>
</comment>
<dbReference type="InterPro" id="IPR029052">
    <property type="entry name" value="Metallo-depent_PP-like"/>
</dbReference>
<keyword evidence="2" id="KW-0732">Signal</keyword>
<dbReference type="Gene3D" id="3.60.21.10">
    <property type="match status" value="1"/>
</dbReference>
<dbReference type="PANTHER" id="PTHR33393:SF13">
    <property type="entry name" value="PGA BIOSYNTHESIS PROTEIN CAPA"/>
    <property type="match status" value="1"/>
</dbReference>
<proteinExistence type="inferred from homology"/>
<dbReference type="PANTHER" id="PTHR33393">
    <property type="entry name" value="POLYGLUTAMINE SYNTHESIS ACCESSORY PROTEIN RV0574C-RELATED"/>
    <property type="match status" value="1"/>
</dbReference>
<dbReference type="InterPro" id="IPR019079">
    <property type="entry name" value="Capsule_synth_CapA"/>
</dbReference>
<dbReference type="Proteomes" id="UP000595224">
    <property type="component" value="Chromosome"/>
</dbReference>
<name>A0A7T3REW4_9SPIR</name>
<feature type="signal peptide" evidence="2">
    <location>
        <begin position="1"/>
        <end position="19"/>
    </location>
</feature>
<reference evidence="4 5" key="1">
    <citation type="submission" date="2020-11" db="EMBL/GenBank/DDBJ databases">
        <title>Treponema Peruensis nv. sp., first commensal Treponema isolated from human feces.</title>
        <authorList>
            <person name="Belkhou C."/>
            <person name="Raes J."/>
        </authorList>
    </citation>
    <scope>NUCLEOTIDE SEQUENCE [LARGE SCALE GENOMIC DNA]</scope>
    <source>
        <strain evidence="4 5">RCC2812</strain>
    </source>
</reference>
<protein>
    <submittedName>
        <fullName evidence="4">CapA family protein</fullName>
    </submittedName>
</protein>
<dbReference type="SUPFAM" id="SSF56300">
    <property type="entry name" value="Metallo-dependent phosphatases"/>
    <property type="match status" value="1"/>
</dbReference>
<feature type="chain" id="PRO_5033027937" evidence="2">
    <location>
        <begin position="20"/>
        <end position="475"/>
    </location>
</feature>
<dbReference type="Pfam" id="PF09587">
    <property type="entry name" value="PGA_cap"/>
    <property type="match status" value="1"/>
</dbReference>
<evidence type="ECO:0000313" key="4">
    <source>
        <dbReference type="EMBL" id="QQA01757.1"/>
    </source>
</evidence>
<dbReference type="InterPro" id="IPR052169">
    <property type="entry name" value="CW_Biosynth-Accessory"/>
</dbReference>
<dbReference type="KEGG" id="tper:IWA51_03860"/>
<accession>A0A7T3REW4</accession>
<organism evidence="4 5">
    <name type="scientific">Treponema peruense</name>
    <dbReference type="NCBI Taxonomy" id="2787628"/>
    <lineage>
        <taxon>Bacteria</taxon>
        <taxon>Pseudomonadati</taxon>
        <taxon>Spirochaetota</taxon>
        <taxon>Spirochaetia</taxon>
        <taxon>Spirochaetales</taxon>
        <taxon>Treponemataceae</taxon>
        <taxon>Treponema</taxon>
    </lineage>
</organism>
<evidence type="ECO:0000256" key="2">
    <source>
        <dbReference type="SAM" id="SignalP"/>
    </source>
</evidence>